<gene>
    <name evidence="4" type="ORF">DR980_09280</name>
</gene>
<comment type="caution">
    <text evidence="4">The sequence shown here is derived from an EMBL/GenBank/DDBJ whole genome shotgun (WGS) entry which is preliminary data.</text>
</comment>
<feature type="domain" description="NodB homology" evidence="3">
    <location>
        <begin position="61"/>
        <end position="317"/>
    </location>
</feature>
<dbReference type="InterPro" id="IPR051398">
    <property type="entry name" value="Polysacch_Deacetylase"/>
</dbReference>
<sequence>MLTVSNYHYIRENFDAPFLSIFGVTPKLFEKQLLLLKKTGTFIHPNDLISNPDKIIKSKQNYILITFDDGLKEQFELAKPILDQLKIPALFFVNSINHIEKKVSLVHKIHLLRSQMSPSKLLSTFAAAGPKFIIALSTLEKRKAILHYNYDNEESAYLKYILNFKLNIAEQSKLIDSIFDHFFNEKKVIETLYMAENQLTILAKEGMLGSHTHSHMALGLLEPELIEDELSKTKHYLKQLTNTNIVSISYPYGSIEACAKPVSELAQSLEYTIGFTMERGINTGDENKLLLKRFDCNDLPGGKNEKFFKDEYSFIYK</sequence>
<evidence type="ECO:0000259" key="3">
    <source>
        <dbReference type="PROSITE" id="PS51677"/>
    </source>
</evidence>
<accession>A0A366B286</accession>
<evidence type="ECO:0000313" key="4">
    <source>
        <dbReference type="EMBL" id="RBN50298.1"/>
    </source>
</evidence>
<dbReference type="PANTHER" id="PTHR34216">
    <property type="match status" value="1"/>
</dbReference>
<dbReference type="InterPro" id="IPR011330">
    <property type="entry name" value="Glyco_hydro/deAcase_b/a-brl"/>
</dbReference>
<evidence type="ECO:0000313" key="5">
    <source>
        <dbReference type="Proteomes" id="UP000253676"/>
    </source>
</evidence>
<dbReference type="Proteomes" id="UP000253676">
    <property type="component" value="Unassembled WGS sequence"/>
</dbReference>
<proteinExistence type="predicted"/>
<dbReference type="InterPro" id="IPR002509">
    <property type="entry name" value="NODB_dom"/>
</dbReference>
<dbReference type="GO" id="GO:0005975">
    <property type="term" value="P:carbohydrate metabolic process"/>
    <property type="evidence" value="ECO:0007669"/>
    <property type="project" value="InterPro"/>
</dbReference>
<comment type="subcellular location">
    <subcellularLocation>
        <location evidence="1">Secreted</location>
    </subcellularLocation>
</comment>
<dbReference type="GO" id="GO:0005576">
    <property type="term" value="C:extracellular region"/>
    <property type="evidence" value="ECO:0007669"/>
    <property type="project" value="UniProtKB-SubCell"/>
</dbReference>
<dbReference type="Pfam" id="PF01522">
    <property type="entry name" value="Polysacc_deac_1"/>
    <property type="match status" value="2"/>
</dbReference>
<reference evidence="4 5" key="1">
    <citation type="submission" date="2018-07" db="EMBL/GenBank/DDBJ databases">
        <title>Complete genome sequence of Flavobacterium psychrolimnae LMG 22018.</title>
        <authorList>
            <person name="Kim D.-U."/>
        </authorList>
    </citation>
    <scope>NUCLEOTIDE SEQUENCE [LARGE SCALE GENOMIC DNA]</scope>
    <source>
        <strain evidence="4 5">LMG 22018</strain>
    </source>
</reference>
<dbReference type="Gene3D" id="3.20.20.370">
    <property type="entry name" value="Glycoside hydrolase/deacetylase"/>
    <property type="match status" value="1"/>
</dbReference>
<dbReference type="OrthoDB" id="1446101at2"/>
<evidence type="ECO:0000256" key="1">
    <source>
        <dbReference type="ARBA" id="ARBA00004613"/>
    </source>
</evidence>
<dbReference type="SUPFAM" id="SSF88713">
    <property type="entry name" value="Glycoside hydrolase/deacetylase"/>
    <property type="match status" value="1"/>
</dbReference>
<keyword evidence="5" id="KW-1185">Reference proteome</keyword>
<dbReference type="GO" id="GO:0016810">
    <property type="term" value="F:hydrolase activity, acting on carbon-nitrogen (but not peptide) bonds"/>
    <property type="evidence" value="ECO:0007669"/>
    <property type="project" value="InterPro"/>
</dbReference>
<name>A0A366B286_9FLAO</name>
<dbReference type="RefSeq" id="WP_113635350.1">
    <property type="nucleotide sequence ID" value="NZ_QNUX01000007.1"/>
</dbReference>
<protein>
    <recommendedName>
        <fullName evidence="3">NodB homology domain-containing protein</fullName>
    </recommendedName>
</protein>
<dbReference type="PANTHER" id="PTHR34216:SF3">
    <property type="entry name" value="POLY-BETA-1,6-N-ACETYL-D-GLUCOSAMINE N-DEACETYLASE"/>
    <property type="match status" value="1"/>
</dbReference>
<dbReference type="PROSITE" id="PS51677">
    <property type="entry name" value="NODB"/>
    <property type="match status" value="1"/>
</dbReference>
<dbReference type="EMBL" id="QNUX01000007">
    <property type="protein sequence ID" value="RBN50298.1"/>
    <property type="molecule type" value="Genomic_DNA"/>
</dbReference>
<organism evidence="4 5">
    <name type="scientific">Flavobacterium psychrolimnae</name>
    <dbReference type="NCBI Taxonomy" id="249351"/>
    <lineage>
        <taxon>Bacteria</taxon>
        <taxon>Pseudomonadati</taxon>
        <taxon>Bacteroidota</taxon>
        <taxon>Flavobacteriia</taxon>
        <taxon>Flavobacteriales</taxon>
        <taxon>Flavobacteriaceae</taxon>
        <taxon>Flavobacterium</taxon>
    </lineage>
</organism>
<evidence type="ECO:0000256" key="2">
    <source>
        <dbReference type="ARBA" id="ARBA00022729"/>
    </source>
</evidence>
<keyword evidence="2" id="KW-0732">Signal</keyword>
<dbReference type="AlphaFoldDB" id="A0A366B286"/>